<dbReference type="SUPFAM" id="SSF55874">
    <property type="entry name" value="ATPase domain of HSP90 chaperone/DNA topoisomerase II/histidine kinase"/>
    <property type="match status" value="1"/>
</dbReference>
<dbReference type="EMBL" id="MHOD01000033">
    <property type="protein sequence ID" value="OGZ57262.1"/>
    <property type="molecule type" value="Genomic_DNA"/>
</dbReference>
<dbReference type="AlphaFoldDB" id="A0A1G2H458"/>
<organism evidence="1 2">
    <name type="scientific">Candidatus Spechtbacteria bacterium RIFCSPHIGHO2_01_FULL_43_30</name>
    <dbReference type="NCBI Taxonomy" id="1802158"/>
    <lineage>
        <taxon>Bacteria</taxon>
        <taxon>Candidatus Spechtiibacteriota</taxon>
    </lineage>
</organism>
<proteinExistence type="predicted"/>
<sequence length="187" mass="21013">MSNNFLDKARQWLESPDGENLLTNEEYCPTRDIFQARLETLRVQFEQNNFQNSPLLIAIIGEIGNNSFDHNLGNWRNTPGIYMDADTSAVIIADRGQGVKKTISRVRPDVANDKEAIKIAFTEKISGRSPEQRGNGLKFVRGIVEKQKWKLHFLSGNGAAKTNDVGEFEFIENDENILGCVALISLN</sequence>
<dbReference type="Proteomes" id="UP000177932">
    <property type="component" value="Unassembled WGS sequence"/>
</dbReference>
<evidence type="ECO:0000313" key="1">
    <source>
        <dbReference type="EMBL" id="OGZ57262.1"/>
    </source>
</evidence>
<gene>
    <name evidence="1" type="ORF">A2827_01510</name>
</gene>
<evidence type="ECO:0000313" key="2">
    <source>
        <dbReference type="Proteomes" id="UP000177932"/>
    </source>
</evidence>
<name>A0A1G2H458_9BACT</name>
<comment type="caution">
    <text evidence="1">The sequence shown here is derived from an EMBL/GenBank/DDBJ whole genome shotgun (WGS) entry which is preliminary data.</text>
</comment>
<protein>
    <recommendedName>
        <fullName evidence="3">Histidine kinase/HSP90-like ATPase domain-containing protein</fullName>
    </recommendedName>
</protein>
<accession>A0A1G2H458</accession>
<reference evidence="1 2" key="1">
    <citation type="journal article" date="2016" name="Nat. Commun.">
        <title>Thousands of microbial genomes shed light on interconnected biogeochemical processes in an aquifer system.</title>
        <authorList>
            <person name="Anantharaman K."/>
            <person name="Brown C.T."/>
            <person name="Hug L.A."/>
            <person name="Sharon I."/>
            <person name="Castelle C.J."/>
            <person name="Probst A.J."/>
            <person name="Thomas B.C."/>
            <person name="Singh A."/>
            <person name="Wilkins M.J."/>
            <person name="Karaoz U."/>
            <person name="Brodie E.L."/>
            <person name="Williams K.H."/>
            <person name="Hubbard S.S."/>
            <person name="Banfield J.F."/>
        </authorList>
    </citation>
    <scope>NUCLEOTIDE SEQUENCE [LARGE SCALE GENOMIC DNA]</scope>
</reference>
<dbReference type="STRING" id="1802158.A2827_01510"/>
<evidence type="ECO:0008006" key="3">
    <source>
        <dbReference type="Google" id="ProtNLM"/>
    </source>
</evidence>
<dbReference type="InterPro" id="IPR036890">
    <property type="entry name" value="HATPase_C_sf"/>
</dbReference>